<evidence type="ECO:0000259" key="1">
    <source>
        <dbReference type="Pfam" id="PF13910"/>
    </source>
</evidence>
<dbReference type="AlphaFoldDB" id="A0ABD4Z3B9"/>
<sequence>MEQDRTASGELQNPIDMQSGVLRDRLTAHRLSELNWKADLIDLDQCPEPHRLSLHFRKRAEEHGTKGAYDLAGICQLISIAVSMTCGTRSRHVQQLNHHDVSALQLLADRVEHLWLKARLADLACTVGPDMRIRTEQEGALAARSYLELSFAQGDQNSRDQGAFLQRAMVLGRLYLKRDQEFHDRLWARAMCVLVQGIENGEVGVAFLLASEFKRRTGERLAEIATLFERQADQWSANSPTLASQQTYAEAAKLWLAAENRTRAKENWHKSAGVFIALSRTQAQATLQSMWMLEGIAILRRNQGDRNYIKELQNELAGIRGRIPGEMHTITHPIDVADIVDHVTSRITADTFFDALLQVAFAFSTWKSAEEARQAVQEGDRKYPFRGLFTRTFLDDDGVPITNFDPLDPHNEEQLEQQMVRDLAEIDHLLLARAAIPRAISLLNEKFQPTLGDVFAILRNSPCVPHGHEWSLARGLQAGINEDWREAAVFLIPQAEPFIRAAFKRHGLHTLSATQDGAEEEKSLSELLSHPEVYGVLHPDVVLELKALLTHKAGHNLRNRYGHGLINDDLLANTGTVVLWWTMLRLILWPWRERLLALRHENASPSPS</sequence>
<protein>
    <submittedName>
        <fullName evidence="3">DUF4209 domain-containing protein</fullName>
    </submittedName>
</protein>
<dbReference type="EMBL" id="JAOBZK010000093">
    <property type="protein sequence ID" value="MDH1182070.1"/>
    <property type="molecule type" value="Genomic_DNA"/>
</dbReference>
<accession>A0ABD4Z3B9</accession>
<evidence type="ECO:0000259" key="2">
    <source>
        <dbReference type="Pfam" id="PF24098"/>
    </source>
</evidence>
<comment type="caution">
    <text evidence="3">The sequence shown here is derived from an EMBL/GenBank/DDBJ whole genome shotgun (WGS) entry which is preliminary data.</text>
</comment>
<dbReference type="Proteomes" id="UP001158644">
    <property type="component" value="Unassembled WGS sequence"/>
</dbReference>
<gene>
    <name evidence="3" type="ORF">N5C72_28665</name>
</gene>
<proteinExistence type="predicted"/>
<dbReference type="RefSeq" id="WP_279992443.1">
    <property type="nucleotide sequence ID" value="NZ_DALZLU010000044.1"/>
</dbReference>
<evidence type="ECO:0000313" key="3">
    <source>
        <dbReference type="EMBL" id="MDH1182070.1"/>
    </source>
</evidence>
<feature type="domain" description="DUF4209" evidence="1">
    <location>
        <begin position="496"/>
        <end position="585"/>
    </location>
</feature>
<dbReference type="InterPro" id="IPR055804">
    <property type="entry name" value="DUF7380"/>
</dbReference>
<feature type="domain" description="DUF7380" evidence="2">
    <location>
        <begin position="25"/>
        <end position="181"/>
    </location>
</feature>
<dbReference type="InterPro" id="IPR025209">
    <property type="entry name" value="DUF4209"/>
</dbReference>
<dbReference type="Pfam" id="PF13910">
    <property type="entry name" value="DUF4209"/>
    <property type="match status" value="1"/>
</dbReference>
<organism evidence="3 4">
    <name type="scientific">Achromobacter mucicolens</name>
    <dbReference type="NCBI Taxonomy" id="1389922"/>
    <lineage>
        <taxon>Bacteria</taxon>
        <taxon>Pseudomonadati</taxon>
        <taxon>Pseudomonadota</taxon>
        <taxon>Betaproteobacteria</taxon>
        <taxon>Burkholderiales</taxon>
        <taxon>Alcaligenaceae</taxon>
        <taxon>Achromobacter</taxon>
    </lineage>
</organism>
<name>A0ABD4Z3B9_9BURK</name>
<dbReference type="Pfam" id="PF24098">
    <property type="entry name" value="DUF7380"/>
    <property type="match status" value="1"/>
</dbReference>
<reference evidence="3 4" key="1">
    <citation type="submission" date="2022-09" db="EMBL/GenBank/DDBJ databases">
        <title>Intensive care unit water sources are persistently colonized with multi-drug resistant bacteria and are the site of extensive horizontal gene transfer of antibiotic resistance genes.</title>
        <authorList>
            <person name="Diorio-Toth L."/>
        </authorList>
    </citation>
    <scope>NUCLEOTIDE SEQUENCE [LARGE SCALE GENOMIC DNA]</scope>
    <source>
        <strain evidence="3 4">GD03967</strain>
    </source>
</reference>
<evidence type="ECO:0000313" key="4">
    <source>
        <dbReference type="Proteomes" id="UP001158644"/>
    </source>
</evidence>